<dbReference type="EMBL" id="CAVMJV010000009">
    <property type="protein sequence ID" value="CAK5039447.1"/>
    <property type="molecule type" value="Genomic_DNA"/>
</dbReference>
<keyword evidence="2" id="KW-1185">Reference proteome</keyword>
<evidence type="ECO:0000313" key="1">
    <source>
        <dbReference type="EMBL" id="CAK5039447.1"/>
    </source>
</evidence>
<accession>A0ACB0YB22</accession>
<evidence type="ECO:0000313" key="2">
    <source>
        <dbReference type="Proteomes" id="UP001497535"/>
    </source>
</evidence>
<gene>
    <name evidence="1" type="ORF">MENTE1834_LOCUS9935</name>
</gene>
<sequence>MLPVLTWIDKHSFEDEDEAEAGSCIYSLAFKPDGTQLLVAIGTRVIVYDPNDGSVLVSLRGHKELVYAVSFSFNGENHNDAVQCLAFSPTSTTLISCAVTDFGIWTQTDKNVSKQKVHSKCTSCAWSSDGLFYAIGFYDGSITVRSLSGPTANIFLIRKKINNYYFKSTGEETARVERPGREPIWSLQFAQIITNEHVSSELLVIADWAQSIGFFTHEQGRLTHKSDKQLDYDPTGVHLFNNGCFFLCTGSNKKLNLQTVNAGDLGAMAQLDAWPWSMAVLKQRCVVVGCVDGSLACYQLMLNTIHALHKDRYAFRENQTDVVIQQLQKQKSTRIRCNDLVRKVATYNNRLAIQLSDRVLIYRQLTGDKEGESLEYKLMDKINQNFECSLLVITSQHLILCHDRRLTCYDLKGIKQREWIMESLIRYIKVVGGPIGRETILVGMRFGLVCKIFVDNPFPVEVVRLKSM</sequence>
<protein>
    <submittedName>
        <fullName evidence="1">Uncharacterized protein</fullName>
    </submittedName>
</protein>
<proteinExistence type="predicted"/>
<organism evidence="1 2">
    <name type="scientific">Meloidogyne enterolobii</name>
    <name type="common">Root-knot nematode worm</name>
    <name type="synonym">Meloidogyne mayaguensis</name>
    <dbReference type="NCBI Taxonomy" id="390850"/>
    <lineage>
        <taxon>Eukaryota</taxon>
        <taxon>Metazoa</taxon>
        <taxon>Ecdysozoa</taxon>
        <taxon>Nematoda</taxon>
        <taxon>Chromadorea</taxon>
        <taxon>Rhabditida</taxon>
        <taxon>Tylenchina</taxon>
        <taxon>Tylenchomorpha</taxon>
        <taxon>Tylenchoidea</taxon>
        <taxon>Meloidogynidae</taxon>
        <taxon>Meloidogyninae</taxon>
        <taxon>Meloidogyne</taxon>
    </lineage>
</organism>
<name>A0ACB0YB22_MELEN</name>
<reference evidence="1" key="1">
    <citation type="submission" date="2023-11" db="EMBL/GenBank/DDBJ databases">
        <authorList>
            <person name="Poullet M."/>
        </authorList>
    </citation>
    <scope>NUCLEOTIDE SEQUENCE</scope>
    <source>
        <strain evidence="1">E1834</strain>
    </source>
</reference>
<comment type="caution">
    <text evidence="1">The sequence shown here is derived from an EMBL/GenBank/DDBJ whole genome shotgun (WGS) entry which is preliminary data.</text>
</comment>
<dbReference type="Proteomes" id="UP001497535">
    <property type="component" value="Unassembled WGS sequence"/>
</dbReference>